<dbReference type="EMBL" id="UINC01000826">
    <property type="protein sequence ID" value="SUZ61785.1"/>
    <property type="molecule type" value="Genomic_DNA"/>
</dbReference>
<sequence>MAGPAAAEGLTPGDNNALLASLWLIVAGCLVFLMQAGFALVEAGLTRAKNIGNIMAKNLADMAIGALAFWAVGFGFAFGSDSGSLIGTDNFFLSGMSDEFLGGGDVLATPSFFFFQVVFAATAVTIASGAMAERTKFPAYLAFSAVMTGFIYPVVVHSFWHGDGILSDLSIGDARFSDFAGSSIVHSAGGWAALMGAVFLGPRIGKYAPDGSPRAIPGHNIGFVVVGVFILWFGWFGFNAGSELAMDEWVAHCIVTTMLAASAGVVGAGVVIWRKTGAMGVSMAANGALAGLVSITAGTGALSFTGSVVVGFIGGVIVVYSVLFIEKKGIDDPVGAVSVHGVCGVWGTLAIGLFATYDDAFLGREDAGLFYGGGFEQLVVQAIGVALIAAWVLGTSAILFAVIKRTIGLRVSPEEEFEGLDLAEHGSPGYGHESLTVG</sequence>
<dbReference type="InterPro" id="IPR002229">
    <property type="entry name" value="RhesusRHD"/>
</dbReference>
<dbReference type="Pfam" id="PF00909">
    <property type="entry name" value="Ammonium_transp"/>
    <property type="match status" value="1"/>
</dbReference>
<evidence type="ECO:0000256" key="7">
    <source>
        <dbReference type="ARBA" id="ARBA00023177"/>
    </source>
</evidence>
<dbReference type="InterPro" id="IPR029020">
    <property type="entry name" value="Ammonium/urea_transptr"/>
</dbReference>
<feature type="transmembrane region" description="Helical" evidence="8">
    <location>
        <begin position="62"/>
        <end position="86"/>
    </location>
</feature>
<keyword evidence="6 8" id="KW-0472">Membrane</keyword>
<name>A0A381P4B6_9ZZZZ</name>
<dbReference type="AlphaFoldDB" id="A0A381P4B6"/>
<dbReference type="PROSITE" id="PS01219">
    <property type="entry name" value="AMMONIUM_TRANSP"/>
    <property type="match status" value="1"/>
</dbReference>
<feature type="transmembrane region" description="Helical" evidence="8">
    <location>
        <begin position="280"/>
        <end position="298"/>
    </location>
</feature>
<dbReference type="PANTHER" id="PTHR11730">
    <property type="entry name" value="AMMONIUM TRANSPORTER"/>
    <property type="match status" value="1"/>
</dbReference>
<reference evidence="10" key="1">
    <citation type="submission" date="2018-05" db="EMBL/GenBank/DDBJ databases">
        <authorList>
            <person name="Lanie J.A."/>
            <person name="Ng W.-L."/>
            <person name="Kazmierczak K.M."/>
            <person name="Andrzejewski T.M."/>
            <person name="Davidsen T.M."/>
            <person name="Wayne K.J."/>
            <person name="Tettelin H."/>
            <person name="Glass J.I."/>
            <person name="Rusch D."/>
            <person name="Podicherti R."/>
            <person name="Tsui H.-C.T."/>
            <person name="Winkler M.E."/>
        </authorList>
    </citation>
    <scope>NUCLEOTIDE SEQUENCE</scope>
</reference>
<keyword evidence="7" id="KW-0924">Ammonia transport</keyword>
<dbReference type="InterPro" id="IPR018047">
    <property type="entry name" value="Ammonium_transpt_CS"/>
</dbReference>
<gene>
    <name evidence="10" type="ORF">METZ01_LOCUS14639</name>
</gene>
<feature type="transmembrane region" description="Helical" evidence="8">
    <location>
        <begin position="20"/>
        <end position="41"/>
    </location>
</feature>
<protein>
    <recommendedName>
        <fullName evidence="9">Ammonium transporter AmtB-like domain-containing protein</fullName>
    </recommendedName>
</protein>
<dbReference type="PANTHER" id="PTHR11730:SF89">
    <property type="entry name" value="AMMONIUM TRANSPORTER SLL0108-RELATED"/>
    <property type="match status" value="1"/>
</dbReference>
<evidence type="ECO:0000256" key="6">
    <source>
        <dbReference type="ARBA" id="ARBA00023136"/>
    </source>
</evidence>
<evidence type="ECO:0000256" key="2">
    <source>
        <dbReference type="ARBA" id="ARBA00005887"/>
    </source>
</evidence>
<evidence type="ECO:0000259" key="9">
    <source>
        <dbReference type="Pfam" id="PF00909"/>
    </source>
</evidence>
<feature type="transmembrane region" description="Helical" evidence="8">
    <location>
        <begin position="139"/>
        <end position="160"/>
    </location>
</feature>
<dbReference type="SUPFAM" id="SSF111352">
    <property type="entry name" value="Ammonium transporter"/>
    <property type="match status" value="1"/>
</dbReference>
<feature type="domain" description="Ammonium transporter AmtB-like" evidence="9">
    <location>
        <begin position="22"/>
        <end position="430"/>
    </location>
</feature>
<dbReference type="GO" id="GO:0097272">
    <property type="term" value="P:ammonium homeostasis"/>
    <property type="evidence" value="ECO:0007669"/>
    <property type="project" value="TreeGrafter"/>
</dbReference>
<keyword evidence="3" id="KW-0813">Transport</keyword>
<dbReference type="GO" id="GO:0008519">
    <property type="term" value="F:ammonium channel activity"/>
    <property type="evidence" value="ECO:0007669"/>
    <property type="project" value="InterPro"/>
</dbReference>
<comment type="similarity">
    <text evidence="2">Belongs to the ammonia transporter channel (TC 1.A.11.2) family.</text>
</comment>
<feature type="transmembrane region" description="Helical" evidence="8">
    <location>
        <begin position="180"/>
        <end position="200"/>
    </location>
</feature>
<feature type="transmembrane region" description="Helical" evidence="8">
    <location>
        <begin position="377"/>
        <end position="403"/>
    </location>
</feature>
<keyword evidence="4 8" id="KW-0812">Transmembrane</keyword>
<evidence type="ECO:0000256" key="3">
    <source>
        <dbReference type="ARBA" id="ARBA00022448"/>
    </source>
</evidence>
<comment type="subcellular location">
    <subcellularLocation>
        <location evidence="1">Membrane</location>
        <topology evidence="1">Multi-pass membrane protein</topology>
    </subcellularLocation>
</comment>
<evidence type="ECO:0000313" key="10">
    <source>
        <dbReference type="EMBL" id="SUZ61785.1"/>
    </source>
</evidence>
<keyword evidence="5 8" id="KW-1133">Transmembrane helix</keyword>
<organism evidence="10">
    <name type="scientific">marine metagenome</name>
    <dbReference type="NCBI Taxonomy" id="408172"/>
    <lineage>
        <taxon>unclassified sequences</taxon>
        <taxon>metagenomes</taxon>
        <taxon>ecological metagenomes</taxon>
    </lineage>
</organism>
<feature type="transmembrane region" description="Helical" evidence="8">
    <location>
        <begin position="249"/>
        <end position="273"/>
    </location>
</feature>
<evidence type="ECO:0000256" key="1">
    <source>
        <dbReference type="ARBA" id="ARBA00004141"/>
    </source>
</evidence>
<dbReference type="PRINTS" id="PR00342">
    <property type="entry name" value="RHESUSRHD"/>
</dbReference>
<dbReference type="GO" id="GO:0005886">
    <property type="term" value="C:plasma membrane"/>
    <property type="evidence" value="ECO:0007669"/>
    <property type="project" value="InterPro"/>
</dbReference>
<dbReference type="InterPro" id="IPR024041">
    <property type="entry name" value="NH4_transpt_AmtB-like_dom"/>
</dbReference>
<feature type="transmembrane region" description="Helical" evidence="8">
    <location>
        <begin position="337"/>
        <end position="357"/>
    </location>
</feature>
<feature type="transmembrane region" description="Helical" evidence="8">
    <location>
        <begin position="106"/>
        <end position="127"/>
    </location>
</feature>
<accession>A0A381P4B6</accession>
<evidence type="ECO:0000256" key="4">
    <source>
        <dbReference type="ARBA" id="ARBA00022692"/>
    </source>
</evidence>
<dbReference type="NCBIfam" id="TIGR00836">
    <property type="entry name" value="amt"/>
    <property type="match status" value="1"/>
</dbReference>
<feature type="transmembrane region" description="Helical" evidence="8">
    <location>
        <begin position="304"/>
        <end position="325"/>
    </location>
</feature>
<evidence type="ECO:0000256" key="5">
    <source>
        <dbReference type="ARBA" id="ARBA00022989"/>
    </source>
</evidence>
<proteinExistence type="inferred from homology"/>
<dbReference type="Gene3D" id="1.10.3430.10">
    <property type="entry name" value="Ammonium transporter AmtB like domains"/>
    <property type="match status" value="1"/>
</dbReference>
<dbReference type="InterPro" id="IPR001905">
    <property type="entry name" value="Ammonium_transpt"/>
</dbReference>
<feature type="transmembrane region" description="Helical" evidence="8">
    <location>
        <begin position="221"/>
        <end position="237"/>
    </location>
</feature>
<evidence type="ECO:0000256" key="8">
    <source>
        <dbReference type="SAM" id="Phobius"/>
    </source>
</evidence>